<dbReference type="AlphaFoldDB" id="A0A3G7UBH4"/>
<name>A0A3G7UBH4_9PSED</name>
<organism evidence="1 2">
    <name type="scientific">Pseudomonas synxantha</name>
    <dbReference type="NCBI Taxonomy" id="47883"/>
    <lineage>
        <taxon>Bacteria</taxon>
        <taxon>Pseudomonadati</taxon>
        <taxon>Pseudomonadota</taxon>
        <taxon>Gammaproteobacteria</taxon>
        <taxon>Pseudomonadales</taxon>
        <taxon>Pseudomonadaceae</taxon>
        <taxon>Pseudomonas</taxon>
    </lineage>
</organism>
<dbReference type="EMBL" id="CP027754">
    <property type="protein sequence ID" value="AZE55948.1"/>
    <property type="molecule type" value="Genomic_DNA"/>
</dbReference>
<accession>A0A3G7UBH4</accession>
<dbReference type="Proteomes" id="UP000268696">
    <property type="component" value="Chromosome"/>
</dbReference>
<protein>
    <submittedName>
        <fullName evidence="1">Uncharacterized protein</fullName>
    </submittedName>
</protein>
<reference evidence="1 2" key="1">
    <citation type="submission" date="2018-03" db="EMBL/GenBank/DDBJ databases">
        <title>Diversity of phytobeneficial traits revealed by whole-genome analysis of worldwide-isolated phenazine-producing Pseudomonas spp.</title>
        <authorList>
            <person name="Biessy A."/>
            <person name="Novinscak A."/>
            <person name="Blom J."/>
            <person name="Leger G."/>
            <person name="Thomashow L.S."/>
            <person name="Cazorla F.M."/>
            <person name="Josic D."/>
            <person name="Filion M."/>
        </authorList>
    </citation>
    <scope>NUCLEOTIDE SEQUENCE [LARGE SCALE GENOMIC DNA]</scope>
    <source>
        <strain evidence="1 2">30B</strain>
    </source>
</reference>
<sequence length="88" mass="9372">MIATPRSVPDAGTGMLPIRLQRHGAPGEVYPCPTHTGDSCSYCGGTGMRAICDKTDCHEHGCQGGGCSRTAEDYRIQQLHKSRAEANP</sequence>
<evidence type="ECO:0000313" key="2">
    <source>
        <dbReference type="Proteomes" id="UP000268696"/>
    </source>
</evidence>
<proteinExistence type="predicted"/>
<evidence type="ECO:0000313" key="1">
    <source>
        <dbReference type="EMBL" id="AZE55948.1"/>
    </source>
</evidence>
<gene>
    <name evidence="1" type="ORF">C4K03_3795</name>
</gene>